<dbReference type="AlphaFoldDB" id="A0A011V5X6"/>
<organism evidence="1 2">
    <name type="scientific">Ruminococcus albus SY3</name>
    <dbReference type="NCBI Taxonomy" id="1341156"/>
    <lineage>
        <taxon>Bacteria</taxon>
        <taxon>Bacillati</taxon>
        <taxon>Bacillota</taxon>
        <taxon>Clostridia</taxon>
        <taxon>Eubacteriales</taxon>
        <taxon>Oscillospiraceae</taxon>
        <taxon>Ruminococcus</taxon>
    </lineage>
</organism>
<protein>
    <submittedName>
        <fullName evidence="1">Uncharacterized protein</fullName>
    </submittedName>
</protein>
<dbReference type="Proteomes" id="UP000021369">
    <property type="component" value="Unassembled WGS sequence"/>
</dbReference>
<dbReference type="RefSeq" id="WP_024857306.1">
    <property type="nucleotide sequence ID" value="NZ_JEOB01000001.1"/>
</dbReference>
<evidence type="ECO:0000313" key="2">
    <source>
        <dbReference type="Proteomes" id="UP000021369"/>
    </source>
</evidence>
<name>A0A011V5X6_RUMAL</name>
<reference evidence="1 2" key="1">
    <citation type="submission" date="2013-06" db="EMBL/GenBank/DDBJ databases">
        <title>Rumen cellulosomics: divergent fiber-degrading strategies revealed by comparative genome-wide analysis of six Ruminococcal strains.</title>
        <authorList>
            <person name="Dassa B."/>
            <person name="Borovok I."/>
            <person name="Lamed R."/>
            <person name="Flint H."/>
            <person name="Yeoman C.J."/>
            <person name="White B."/>
            <person name="Bayer E.A."/>
        </authorList>
    </citation>
    <scope>NUCLEOTIDE SEQUENCE [LARGE SCALE GENOMIC DNA]</scope>
    <source>
        <strain evidence="1 2">SY3</strain>
    </source>
</reference>
<accession>A0A011V5X6</accession>
<evidence type="ECO:0000313" key="1">
    <source>
        <dbReference type="EMBL" id="EXM40922.1"/>
    </source>
</evidence>
<proteinExistence type="predicted"/>
<keyword evidence="2" id="KW-1185">Reference proteome</keyword>
<comment type="caution">
    <text evidence="1">The sequence shown here is derived from an EMBL/GenBank/DDBJ whole genome shotgun (WGS) entry which is preliminary data.</text>
</comment>
<gene>
    <name evidence="1" type="ORF">RASY3_01000</name>
</gene>
<sequence>MVSKKGKRKIVYDDRVYYWYVRVTEGSHRIHIISEDKKIRICSPFCDTEESVTPATVRGLLEKHFVEKEHG</sequence>
<dbReference type="PATRIC" id="fig|1341156.4.peg.733"/>
<dbReference type="OrthoDB" id="1822753at2"/>
<dbReference type="EMBL" id="JEOB01000001">
    <property type="protein sequence ID" value="EXM40922.1"/>
    <property type="molecule type" value="Genomic_DNA"/>
</dbReference>